<evidence type="ECO:0000256" key="3">
    <source>
        <dbReference type="ARBA" id="ARBA00022475"/>
    </source>
</evidence>
<name>A0ABN8DS79_9VIBR</name>
<feature type="transmembrane region" description="Helical" evidence="7">
    <location>
        <begin position="174"/>
        <end position="195"/>
    </location>
</feature>
<dbReference type="Pfam" id="PF01553">
    <property type="entry name" value="Acyltransferase"/>
    <property type="match status" value="1"/>
</dbReference>
<evidence type="ECO:0000313" key="10">
    <source>
        <dbReference type="Proteomes" id="UP000838672"/>
    </source>
</evidence>
<feature type="transmembrane region" description="Helical" evidence="7">
    <location>
        <begin position="110"/>
        <end position="133"/>
    </location>
</feature>
<evidence type="ECO:0000256" key="5">
    <source>
        <dbReference type="ARBA" id="ARBA00022989"/>
    </source>
</evidence>
<feature type="transmembrane region" description="Helical" evidence="7">
    <location>
        <begin position="228"/>
        <end position="250"/>
    </location>
</feature>
<dbReference type="InterPro" id="IPR002123">
    <property type="entry name" value="Plipid/glycerol_acylTrfase"/>
</dbReference>
<proteinExistence type="predicted"/>
<feature type="transmembrane region" description="Helical" evidence="7">
    <location>
        <begin position="294"/>
        <end position="313"/>
    </location>
</feature>
<feature type="transmembrane region" description="Helical" evidence="7">
    <location>
        <begin position="333"/>
        <end position="357"/>
    </location>
</feature>
<dbReference type="CDD" id="cd07989">
    <property type="entry name" value="LPLAT_AGPAT-like"/>
    <property type="match status" value="1"/>
</dbReference>
<feature type="transmembrane region" description="Helical" evidence="7">
    <location>
        <begin position="262"/>
        <end position="282"/>
    </location>
</feature>
<keyword evidence="6 7" id="KW-0472">Membrane</keyword>
<comment type="caution">
    <text evidence="9">The sequence shown here is derived from an EMBL/GenBank/DDBJ whole genome shotgun (WGS) entry which is preliminary data.</text>
</comment>
<feature type="transmembrane region" description="Helical" evidence="7">
    <location>
        <begin position="411"/>
        <end position="433"/>
    </location>
</feature>
<dbReference type="EMBL" id="CAKLDI010000001">
    <property type="protein sequence ID" value="CAH0533193.1"/>
    <property type="molecule type" value="Genomic_DNA"/>
</dbReference>
<evidence type="ECO:0000256" key="2">
    <source>
        <dbReference type="ARBA" id="ARBA00022448"/>
    </source>
</evidence>
<dbReference type="InterPro" id="IPR011701">
    <property type="entry name" value="MFS"/>
</dbReference>
<keyword evidence="10" id="KW-1185">Reference proteome</keyword>
<keyword evidence="2" id="KW-0813">Transport</keyword>
<feature type="transmembrane region" description="Helical" evidence="7">
    <location>
        <begin position="145"/>
        <end position="168"/>
    </location>
</feature>
<dbReference type="Proteomes" id="UP000838672">
    <property type="component" value="Unassembled WGS sequence"/>
</dbReference>
<dbReference type="PANTHER" id="PTHR43266:SF2">
    <property type="entry name" value="MAJOR FACILITATOR SUPERFAMILY (MFS) PROFILE DOMAIN-CONTAINING PROTEIN"/>
    <property type="match status" value="1"/>
</dbReference>
<keyword evidence="3" id="KW-1003">Cell membrane</keyword>
<evidence type="ECO:0000256" key="4">
    <source>
        <dbReference type="ARBA" id="ARBA00022692"/>
    </source>
</evidence>
<feature type="transmembrane region" description="Helical" evidence="7">
    <location>
        <begin position="88"/>
        <end position="104"/>
    </location>
</feature>
<dbReference type="RefSeq" id="WP_237465478.1">
    <property type="nucleotide sequence ID" value="NZ_CAKLDI010000001.1"/>
</dbReference>
<accession>A0ABN8DS79</accession>
<dbReference type="SUPFAM" id="SSF69593">
    <property type="entry name" value="Glycerol-3-phosphate (1)-acyltransferase"/>
    <property type="match status" value="1"/>
</dbReference>
<comment type="subcellular location">
    <subcellularLocation>
        <location evidence="1">Cell membrane</location>
        <topology evidence="1">Multi-pass membrane protein</topology>
    </subcellularLocation>
</comment>
<evidence type="ECO:0000256" key="6">
    <source>
        <dbReference type="ARBA" id="ARBA00023136"/>
    </source>
</evidence>
<sequence>MSRTFQLLRNRRFSPYFFTQALGALNDNIFKNCLLILFAYAAPQALGLSSPILTNLAAGLFILPFFLFSAYAGVITDQCEKSKLIRRIKFAEVIIMALAAYAFINQSYWALLLLLFAMGTQSAFFGPVKYALLPQHLKSQELVPGNALVETGTFVAILLGTILASFIAEHEARFSIAAGAVLFFALLGYVCALGIPKAPAAKDAAPTRWRPIAMNMHTLQLAKQDRSIYQAILGISWFWFLGACYLTQIPHFTKSYIGASESAVSILLAFFSIGIALGSLLCDRLSNHRIEIGIVPFGCIGLALFGFDLYFAVPDAPLNLHGLQALLAEPSLYRLFFDLTALGVSGGIFIVPLYALMQQRAKENERAQIIAANNIMNSLFMVGSAGLGIVILGLFGWSIPQFFLLLAGLNALIAAYILLLLPNFALRFVVWGLSHSLYRVRHQDLHHIPEEGGALLICNHVSYMDALLLAGAAPRPLRFVMDREISETPVLRAFFNLANVIPVDANDGTKALRQTFAKVDEALLNGELVCIFPEGQLTYDGDMGPFLRGIHLIIRRSPVPVVPMALRGLWGGFFSRYGGRAIVKWPCRFWSKVTIVAGAPVDARSHDLEDLREIVLKLRGKER</sequence>
<reference evidence="9" key="1">
    <citation type="submission" date="2021-11" db="EMBL/GenBank/DDBJ databases">
        <authorList>
            <person name="Rodrigo-Torres L."/>
            <person name="Arahal R. D."/>
            <person name="Lucena T."/>
        </authorList>
    </citation>
    <scope>NUCLEOTIDE SEQUENCE</scope>
    <source>
        <strain evidence="9">CECT 7929</strain>
    </source>
</reference>
<gene>
    <name evidence="9" type="primary">lplT</name>
    <name evidence="9" type="ORF">VST7929_01055</name>
</gene>
<feature type="transmembrane region" description="Helical" evidence="7">
    <location>
        <begin position="21"/>
        <end position="40"/>
    </location>
</feature>
<evidence type="ECO:0000256" key="7">
    <source>
        <dbReference type="SAM" id="Phobius"/>
    </source>
</evidence>
<feature type="transmembrane region" description="Helical" evidence="7">
    <location>
        <begin position="52"/>
        <end position="76"/>
    </location>
</feature>
<dbReference type="SMART" id="SM00563">
    <property type="entry name" value="PlsC"/>
    <property type="match status" value="1"/>
</dbReference>
<evidence type="ECO:0000313" key="9">
    <source>
        <dbReference type="EMBL" id="CAH0533193.1"/>
    </source>
</evidence>
<organism evidence="9 10">
    <name type="scientific">Vibrio stylophorae</name>
    <dbReference type="NCBI Taxonomy" id="659351"/>
    <lineage>
        <taxon>Bacteria</taxon>
        <taxon>Pseudomonadati</taxon>
        <taxon>Pseudomonadota</taxon>
        <taxon>Gammaproteobacteria</taxon>
        <taxon>Vibrionales</taxon>
        <taxon>Vibrionaceae</taxon>
        <taxon>Vibrio</taxon>
    </lineage>
</organism>
<protein>
    <submittedName>
        <fullName evidence="9">Lysophospholipid transporter LplT</fullName>
    </submittedName>
</protein>
<feature type="transmembrane region" description="Helical" evidence="7">
    <location>
        <begin position="378"/>
        <end position="399"/>
    </location>
</feature>
<dbReference type="PANTHER" id="PTHR43266">
    <property type="entry name" value="MACROLIDE-EFFLUX PROTEIN"/>
    <property type="match status" value="1"/>
</dbReference>
<dbReference type="CDD" id="cd06173">
    <property type="entry name" value="MFS_MefA_like"/>
    <property type="match status" value="1"/>
</dbReference>
<dbReference type="Pfam" id="PF07690">
    <property type="entry name" value="MFS_1"/>
    <property type="match status" value="1"/>
</dbReference>
<feature type="domain" description="Phospholipid/glycerol acyltransferase" evidence="8">
    <location>
        <begin position="454"/>
        <end position="569"/>
    </location>
</feature>
<evidence type="ECO:0000256" key="1">
    <source>
        <dbReference type="ARBA" id="ARBA00004651"/>
    </source>
</evidence>
<dbReference type="SUPFAM" id="SSF103473">
    <property type="entry name" value="MFS general substrate transporter"/>
    <property type="match status" value="1"/>
</dbReference>
<keyword evidence="5 7" id="KW-1133">Transmembrane helix</keyword>
<dbReference type="InterPro" id="IPR036259">
    <property type="entry name" value="MFS_trans_sf"/>
</dbReference>
<keyword evidence="4 7" id="KW-0812">Transmembrane</keyword>
<dbReference type="Gene3D" id="1.20.1250.20">
    <property type="entry name" value="MFS general substrate transporter like domains"/>
    <property type="match status" value="1"/>
</dbReference>
<evidence type="ECO:0000259" key="8">
    <source>
        <dbReference type="SMART" id="SM00563"/>
    </source>
</evidence>